<comment type="caution">
    <text evidence="2">The sequence shown here is derived from an EMBL/GenBank/DDBJ whole genome shotgun (WGS) entry which is preliminary data.</text>
</comment>
<dbReference type="AlphaFoldDB" id="X1EW48"/>
<evidence type="ECO:0000256" key="1">
    <source>
        <dbReference type="SAM" id="Coils"/>
    </source>
</evidence>
<feature type="non-terminal residue" evidence="2">
    <location>
        <position position="1"/>
    </location>
</feature>
<accession>X1EW48</accession>
<evidence type="ECO:0000313" key="2">
    <source>
        <dbReference type="EMBL" id="GAH24515.1"/>
    </source>
</evidence>
<feature type="coiled-coil region" evidence="1">
    <location>
        <begin position="10"/>
        <end position="37"/>
    </location>
</feature>
<reference evidence="2" key="1">
    <citation type="journal article" date="2014" name="Front. Microbiol.">
        <title>High frequency of phylogenetically diverse reductive dehalogenase-homologous genes in deep subseafloor sedimentary metagenomes.</title>
        <authorList>
            <person name="Kawai M."/>
            <person name="Futagami T."/>
            <person name="Toyoda A."/>
            <person name="Takaki Y."/>
            <person name="Nishi S."/>
            <person name="Hori S."/>
            <person name="Arai W."/>
            <person name="Tsubouchi T."/>
            <person name="Morono Y."/>
            <person name="Uchiyama I."/>
            <person name="Ito T."/>
            <person name="Fujiyama A."/>
            <person name="Inagaki F."/>
            <person name="Takami H."/>
        </authorList>
    </citation>
    <scope>NUCLEOTIDE SEQUENCE</scope>
    <source>
        <strain evidence="2">Expedition CK06-06</strain>
    </source>
</reference>
<sequence>EAFKGFGNERVDSEYKIKLLEKKNKQLLKENEILKKFQVFQKGRQKKK</sequence>
<dbReference type="EMBL" id="BART01039926">
    <property type="protein sequence ID" value="GAH24515.1"/>
    <property type="molecule type" value="Genomic_DNA"/>
</dbReference>
<proteinExistence type="predicted"/>
<protein>
    <submittedName>
        <fullName evidence="2">Uncharacterized protein</fullName>
    </submittedName>
</protein>
<name>X1EW48_9ZZZZ</name>
<keyword evidence="1" id="KW-0175">Coiled coil</keyword>
<organism evidence="2">
    <name type="scientific">marine sediment metagenome</name>
    <dbReference type="NCBI Taxonomy" id="412755"/>
    <lineage>
        <taxon>unclassified sequences</taxon>
        <taxon>metagenomes</taxon>
        <taxon>ecological metagenomes</taxon>
    </lineage>
</organism>
<gene>
    <name evidence="2" type="ORF">S01H4_65322</name>
</gene>